<feature type="region of interest" description="Disordered" evidence="1">
    <location>
        <begin position="150"/>
        <end position="181"/>
    </location>
</feature>
<dbReference type="Proteomes" id="UP001058860">
    <property type="component" value="Chromosome"/>
</dbReference>
<evidence type="ECO:0000256" key="2">
    <source>
        <dbReference type="SAM" id="SignalP"/>
    </source>
</evidence>
<organism evidence="3 4">
    <name type="scientific">Svornostia abyssi</name>
    <dbReference type="NCBI Taxonomy" id="2898438"/>
    <lineage>
        <taxon>Bacteria</taxon>
        <taxon>Bacillati</taxon>
        <taxon>Actinomycetota</taxon>
        <taxon>Thermoleophilia</taxon>
        <taxon>Solirubrobacterales</taxon>
        <taxon>Baekduiaceae</taxon>
        <taxon>Svornostia</taxon>
    </lineage>
</organism>
<dbReference type="RefSeq" id="WP_353865416.1">
    <property type="nucleotide sequence ID" value="NZ_CP088295.1"/>
</dbReference>
<protein>
    <recommendedName>
        <fullName evidence="5">Lamin tail domain-containing protein</fullName>
    </recommendedName>
</protein>
<accession>A0ABY5PJS9</accession>
<sequence length="238" mass="25324">MFRTCLTATIAAALLAPAAADAEVVVKGTGEPAFTNSANNTQWVEWSNNGPYRVEFNHHVNGGTAVVDGPYNVASTGSTSVNWSGIRGVSVPLAEGSTYMICGFGRWYDGVGMWFPDFSTACGDADRRGLRASTTIDRTAPTIGVALARRRARDAQRDHPAADQLRRQPGGAVPGELPVRAVRRTQRRAVRCRPGVSLHRAAELLPARLAPGAPRRSTATSRPGAGRHPRPTARSTSA</sequence>
<evidence type="ECO:0008006" key="5">
    <source>
        <dbReference type="Google" id="ProtNLM"/>
    </source>
</evidence>
<name>A0ABY5PJS9_9ACTN</name>
<reference evidence="4" key="1">
    <citation type="submission" date="2021-11" db="EMBL/GenBank/DDBJ databases">
        <title>Cultivation dependent microbiological survey of springs from the worlds oldest radium mine currently devoted to the extraction of radon-saturated water.</title>
        <authorList>
            <person name="Kapinusova G."/>
            <person name="Smrhova T."/>
            <person name="Strejcek M."/>
            <person name="Suman J."/>
            <person name="Jani K."/>
            <person name="Pajer P."/>
            <person name="Uhlik O."/>
        </authorList>
    </citation>
    <scope>NUCLEOTIDE SEQUENCE [LARGE SCALE GENOMIC DNA]</scope>
    <source>
        <strain evidence="4">J379</strain>
    </source>
</reference>
<evidence type="ECO:0000256" key="1">
    <source>
        <dbReference type="SAM" id="MobiDB-lite"/>
    </source>
</evidence>
<evidence type="ECO:0000313" key="4">
    <source>
        <dbReference type="Proteomes" id="UP001058860"/>
    </source>
</evidence>
<keyword evidence="4" id="KW-1185">Reference proteome</keyword>
<feature type="compositionally biased region" description="Basic and acidic residues" evidence="1">
    <location>
        <begin position="153"/>
        <end position="166"/>
    </location>
</feature>
<gene>
    <name evidence="3" type="ORF">LRS13_05255</name>
</gene>
<dbReference type="EMBL" id="CP088295">
    <property type="protein sequence ID" value="UUY04938.1"/>
    <property type="molecule type" value="Genomic_DNA"/>
</dbReference>
<proteinExistence type="predicted"/>
<feature type="chain" id="PRO_5047194158" description="Lamin tail domain-containing protein" evidence="2">
    <location>
        <begin position="23"/>
        <end position="238"/>
    </location>
</feature>
<feature type="region of interest" description="Disordered" evidence="1">
    <location>
        <begin position="207"/>
        <end position="238"/>
    </location>
</feature>
<feature type="compositionally biased region" description="Low complexity" evidence="1">
    <location>
        <begin position="207"/>
        <end position="216"/>
    </location>
</feature>
<evidence type="ECO:0000313" key="3">
    <source>
        <dbReference type="EMBL" id="UUY04938.1"/>
    </source>
</evidence>
<keyword evidence="2" id="KW-0732">Signal</keyword>
<feature type="signal peptide" evidence="2">
    <location>
        <begin position="1"/>
        <end position="22"/>
    </location>
</feature>